<evidence type="ECO:0000256" key="5">
    <source>
        <dbReference type="ARBA" id="ARBA00023235"/>
    </source>
</evidence>
<dbReference type="InterPro" id="IPR013766">
    <property type="entry name" value="Thioredoxin_domain"/>
</dbReference>
<evidence type="ECO:0000256" key="8">
    <source>
        <dbReference type="SAM" id="SignalP"/>
    </source>
</evidence>
<dbReference type="EC" id="5.3.4.1" evidence="3"/>
<dbReference type="GO" id="GO:0015035">
    <property type="term" value="F:protein-disulfide reductase activity"/>
    <property type="evidence" value="ECO:0007669"/>
    <property type="project" value="TreeGrafter"/>
</dbReference>
<accession>A0A093UZD8</accession>
<feature type="domain" description="Thioredoxin" evidence="9">
    <location>
        <begin position="11"/>
        <end position="159"/>
    </location>
</feature>
<dbReference type="InterPro" id="IPR036249">
    <property type="entry name" value="Thioredoxin-like_sf"/>
</dbReference>
<dbReference type="PANTHER" id="PTHR45815:SF3">
    <property type="entry name" value="PROTEIN DISULFIDE-ISOMERASE A6"/>
    <property type="match status" value="1"/>
</dbReference>
<dbReference type="SUPFAM" id="SSF52833">
    <property type="entry name" value="Thioredoxin-like"/>
    <property type="match status" value="2"/>
</dbReference>
<dbReference type="CDD" id="cd02981">
    <property type="entry name" value="PDI_b_family"/>
    <property type="match status" value="1"/>
</dbReference>
<dbReference type="PROSITE" id="PS51352">
    <property type="entry name" value="THIOREDOXIN_2"/>
    <property type="match status" value="1"/>
</dbReference>
<name>A0A093UZD8_TALMA</name>
<keyword evidence="4" id="KW-1015">Disulfide bond</keyword>
<dbReference type="PANTHER" id="PTHR45815">
    <property type="entry name" value="PROTEIN DISULFIDE-ISOMERASE A6"/>
    <property type="match status" value="1"/>
</dbReference>
<feature type="signal peptide" evidence="8">
    <location>
        <begin position="1"/>
        <end position="19"/>
    </location>
</feature>
<feature type="chain" id="PRO_5001892509" description="protein disulfide-isomerase" evidence="8">
    <location>
        <begin position="20"/>
        <end position="482"/>
    </location>
</feature>
<proteinExistence type="predicted"/>
<evidence type="ECO:0000256" key="7">
    <source>
        <dbReference type="SAM" id="MobiDB-lite"/>
    </source>
</evidence>
<evidence type="ECO:0000259" key="9">
    <source>
        <dbReference type="PROSITE" id="PS51352"/>
    </source>
</evidence>
<evidence type="ECO:0000256" key="1">
    <source>
        <dbReference type="ARBA" id="ARBA00001182"/>
    </source>
</evidence>
<dbReference type="Pfam" id="PF24541">
    <property type="entry name" value="Thioredox_PDIA6_C"/>
    <property type="match status" value="1"/>
</dbReference>
<evidence type="ECO:0000313" key="10">
    <source>
        <dbReference type="EMBL" id="KFX43079.1"/>
    </source>
</evidence>
<evidence type="ECO:0000256" key="3">
    <source>
        <dbReference type="ARBA" id="ARBA00012723"/>
    </source>
</evidence>
<sequence>MPHHLQWALLASLLGGASAAGLYTKSSPVLQVDAKNFDSLINKSNHTSSTHSISSNFYRRLTSILNDHRFYAPWCGHCQNLKPAYEKAAKNLEGLAKVAAINCDDDENKPLCGQMGVQGFPTLKIVVPGKKPGKPRVEDYQGQRAAKAIVDAVVERIPNYVKKLTNKDYESWIAADESPKALLFTEKGTTSALLRSLAIDFLGGINFAQIRSKESKAVEQFGITSFPTLILLPAGGSEPVVYEGEMKKALMLEFLSQAAQPNPDPAPAVPKKKSSSPKKPASSSSSTVVDSDIPTDLPSPKVEIPPEEKPVKVPVKVPEVAQLATPEDLEAKCLNSKSGSCILTLLAETESPDTELPASAKEALSTVSELSHKLTGHHLPFYSVPAINSHAKILRTELGLSETSTTEIIAVNGRRGWWRHYSSEDGFGLHSVESWIDSIRLGEGSKNKLPEGVIKAEEEKVEEKAEEPEKEKVEKEVPHDEL</sequence>
<evidence type="ECO:0000256" key="2">
    <source>
        <dbReference type="ARBA" id="ARBA00004319"/>
    </source>
</evidence>
<dbReference type="GO" id="GO:0034976">
    <property type="term" value="P:response to endoplasmic reticulum stress"/>
    <property type="evidence" value="ECO:0007669"/>
    <property type="project" value="TreeGrafter"/>
</dbReference>
<dbReference type="InterPro" id="IPR057305">
    <property type="entry name" value="Thioredox_PDIA6_C"/>
</dbReference>
<dbReference type="eggNOG" id="KOG0191">
    <property type="taxonomic scope" value="Eukaryota"/>
</dbReference>
<keyword evidence="5" id="KW-0413">Isomerase</keyword>
<comment type="catalytic activity">
    <reaction evidence="1">
        <text>Catalyzes the rearrangement of -S-S- bonds in proteins.</text>
        <dbReference type="EC" id="5.3.4.1"/>
    </reaction>
</comment>
<dbReference type="EMBL" id="JPOX01000038">
    <property type="protein sequence ID" value="KFX43079.1"/>
    <property type="molecule type" value="Genomic_DNA"/>
</dbReference>
<comment type="subcellular location">
    <subcellularLocation>
        <location evidence="2">Endoplasmic reticulum lumen</location>
    </subcellularLocation>
</comment>
<dbReference type="GO" id="GO:0003756">
    <property type="term" value="F:protein disulfide isomerase activity"/>
    <property type="evidence" value="ECO:0007669"/>
    <property type="project" value="UniProtKB-EC"/>
</dbReference>
<keyword evidence="8" id="KW-0732">Signal</keyword>
<comment type="caution">
    <text evidence="10">The sequence shown here is derived from an EMBL/GenBank/DDBJ whole genome shotgun (WGS) entry which is preliminary data.</text>
</comment>
<feature type="region of interest" description="Disordered" evidence="7">
    <location>
        <begin position="443"/>
        <end position="482"/>
    </location>
</feature>
<gene>
    <name evidence="10" type="ORF">GQ26_0380400</name>
</gene>
<reference evidence="10" key="1">
    <citation type="journal article" date="2014" name="PLoS Genet.">
        <title>Signature Gene Expression Reveals Novel Clues to the Molecular Mechanisms of Dimorphic Transition in Penicillium marneffei.</title>
        <authorList>
            <person name="Yang E."/>
            <person name="Wang G."/>
            <person name="Cai J."/>
            <person name="Woo P.C."/>
            <person name="Lau S.K."/>
            <person name="Yuen K.-Y."/>
            <person name="Chow W.-N."/>
            <person name="Lin X."/>
        </authorList>
    </citation>
    <scope>NUCLEOTIDE SEQUENCE [LARGE SCALE GENOMIC DNA]</scope>
    <source>
        <strain evidence="10">PM1</strain>
    </source>
</reference>
<evidence type="ECO:0000256" key="6">
    <source>
        <dbReference type="ARBA" id="ARBA00023284"/>
    </source>
</evidence>
<feature type="compositionally biased region" description="Low complexity" evidence="7">
    <location>
        <begin position="277"/>
        <end position="292"/>
    </location>
</feature>
<organism evidence="10">
    <name type="scientific">Talaromyces marneffei PM1</name>
    <dbReference type="NCBI Taxonomy" id="1077442"/>
    <lineage>
        <taxon>Eukaryota</taxon>
        <taxon>Fungi</taxon>
        <taxon>Dikarya</taxon>
        <taxon>Ascomycota</taxon>
        <taxon>Pezizomycotina</taxon>
        <taxon>Eurotiomycetes</taxon>
        <taxon>Eurotiomycetidae</taxon>
        <taxon>Eurotiales</taxon>
        <taxon>Trichocomaceae</taxon>
        <taxon>Talaromyces</taxon>
        <taxon>Talaromyces sect. Talaromyces</taxon>
    </lineage>
</organism>
<evidence type="ECO:0000256" key="4">
    <source>
        <dbReference type="ARBA" id="ARBA00023157"/>
    </source>
</evidence>
<dbReference type="Pfam" id="PF00085">
    <property type="entry name" value="Thioredoxin"/>
    <property type="match status" value="1"/>
</dbReference>
<keyword evidence="6" id="KW-0676">Redox-active center</keyword>
<dbReference type="AlphaFoldDB" id="A0A093UZD8"/>
<protein>
    <recommendedName>
        <fullName evidence="3">protein disulfide-isomerase</fullName>
        <ecNumber evidence="3">5.3.4.1</ecNumber>
    </recommendedName>
</protein>
<dbReference type="GO" id="GO:0005788">
    <property type="term" value="C:endoplasmic reticulum lumen"/>
    <property type="evidence" value="ECO:0007669"/>
    <property type="project" value="UniProtKB-SubCell"/>
</dbReference>
<feature type="region of interest" description="Disordered" evidence="7">
    <location>
        <begin position="261"/>
        <end position="309"/>
    </location>
</feature>
<dbReference type="HOGENOM" id="CLU_030577_0_0_1"/>
<dbReference type="Gene3D" id="3.40.30.10">
    <property type="entry name" value="Glutaredoxin"/>
    <property type="match status" value="2"/>
</dbReference>
<dbReference type="CDD" id="cd03002">
    <property type="entry name" value="PDI_a_MPD1_like"/>
    <property type="match status" value="1"/>
</dbReference>